<reference evidence="1 2" key="1">
    <citation type="submission" date="2023-02" db="EMBL/GenBank/DDBJ databases">
        <title>LHISI_Scaffold_Assembly.</title>
        <authorList>
            <person name="Stuart O.P."/>
            <person name="Cleave R."/>
            <person name="Magrath M.J.L."/>
            <person name="Mikheyev A.S."/>
        </authorList>
    </citation>
    <scope>NUCLEOTIDE SEQUENCE [LARGE SCALE GENOMIC DNA]</scope>
    <source>
        <strain evidence="1">Daus_M_001</strain>
        <tissue evidence="1">Leg muscle</tissue>
    </source>
</reference>
<organism evidence="1 2">
    <name type="scientific">Dryococelus australis</name>
    <dbReference type="NCBI Taxonomy" id="614101"/>
    <lineage>
        <taxon>Eukaryota</taxon>
        <taxon>Metazoa</taxon>
        <taxon>Ecdysozoa</taxon>
        <taxon>Arthropoda</taxon>
        <taxon>Hexapoda</taxon>
        <taxon>Insecta</taxon>
        <taxon>Pterygota</taxon>
        <taxon>Neoptera</taxon>
        <taxon>Polyneoptera</taxon>
        <taxon>Phasmatodea</taxon>
        <taxon>Verophasmatodea</taxon>
        <taxon>Anareolatae</taxon>
        <taxon>Phasmatidae</taxon>
        <taxon>Eurycanthinae</taxon>
        <taxon>Dryococelus</taxon>
    </lineage>
</organism>
<accession>A0ABQ9H800</accession>
<sequence>MAPHTRTPSLVWCCCPTIKCGPQRWPGRLQTRIVRSSVSRENSDSSLDTTRRQSSSCHVVRSRQMIARARRCPGHNGRRRISPAAVTSPSMVRSDARGGLTACHLTKRSSLMVVHRGLSEAVSALLDFVNDMITLLGGRVYLAALPRPTRTRAEYVCMWFKWRAKRRNVQLPLRDRRCVLSQSRLAGQRLVECAVSGHAARSVNFAATNPVLLKLSTSFGNPFGRPPKAWRRKPAVKIINYLLVRRYCSKRLCPAHRMLYSSQSIAELGPVLNENSFMGSALPYVNTVRVEHCTPFRSLAFSGDGALDARWRIVLIVPRASGPQERTKASGYMSARRVGLVTELCACARRRVSLFPARCVAPHVYSLSIPSRRPPPPPTPLVYLRKPPAANETLKTALPRMFRNAWLRRGSPNKHFVRCEVLPASYVKQASALCARPSPMPGTPAKVTWSTVTNDAVGRKGVQRCNKERGHCAAVMNTLLQFPFTSEMSASIMEMKHKYDDQTNERGQITYAYSMRIPFDGTTRQYFWTQRRKRTEVDSYAQELGDTTKSVYCARSSTSLVLTGRHSVAVAAGWRENVTNFAGRDAVIRGADWPTAPGPIADQRCQFPGVCDWSLRGYARLHHRGSKLDPRSDPRSTQKTCAPFEFRAGLEIEMKFIWNRRNWRFEISIQDQQPSSTNIDESEIQNRAISLVQHFYNVTKIKLYPGSELTSFDLGSGKMMLWLDCSPTTKANRVPILAMSPPGFSHVGIVPDDADGRDVFSGMSRFPRACIPVLYPYHGSPSLAPKTLMLRAFHTRPECSIP</sequence>
<dbReference type="EMBL" id="JARBHB010000006">
    <property type="protein sequence ID" value="KAJ8880394.1"/>
    <property type="molecule type" value="Genomic_DNA"/>
</dbReference>
<keyword evidence="2" id="KW-1185">Reference proteome</keyword>
<name>A0ABQ9H800_9NEOP</name>
<evidence type="ECO:0000313" key="2">
    <source>
        <dbReference type="Proteomes" id="UP001159363"/>
    </source>
</evidence>
<protein>
    <submittedName>
        <fullName evidence="1">Uncharacterized protein</fullName>
    </submittedName>
</protein>
<gene>
    <name evidence="1" type="ORF">PR048_016863</name>
</gene>
<evidence type="ECO:0000313" key="1">
    <source>
        <dbReference type="EMBL" id="KAJ8880394.1"/>
    </source>
</evidence>
<dbReference type="Proteomes" id="UP001159363">
    <property type="component" value="Chromosome 5"/>
</dbReference>
<proteinExistence type="predicted"/>
<comment type="caution">
    <text evidence="1">The sequence shown here is derived from an EMBL/GenBank/DDBJ whole genome shotgun (WGS) entry which is preliminary data.</text>
</comment>